<evidence type="ECO:0000256" key="4">
    <source>
        <dbReference type="ARBA" id="ARBA00022630"/>
    </source>
</evidence>
<comment type="similarity">
    <text evidence="2">Belongs to the ferredoxin--NADP reductase type 1 family.</text>
</comment>
<reference evidence="10" key="1">
    <citation type="submission" date="2018-05" db="EMBL/GenBank/DDBJ databases">
        <authorList>
            <person name="Lanie J.A."/>
            <person name="Ng W.-L."/>
            <person name="Kazmierczak K.M."/>
            <person name="Andrzejewski T.M."/>
            <person name="Davidsen T.M."/>
            <person name="Wayne K.J."/>
            <person name="Tettelin H."/>
            <person name="Glass J.I."/>
            <person name="Rusch D."/>
            <person name="Podicherti R."/>
            <person name="Tsui H.-C.T."/>
            <person name="Winkler M.E."/>
        </authorList>
    </citation>
    <scope>NUCLEOTIDE SEQUENCE</scope>
</reference>
<dbReference type="GO" id="GO:0042167">
    <property type="term" value="P:heme catabolic process"/>
    <property type="evidence" value="ECO:0007669"/>
    <property type="project" value="TreeGrafter"/>
</dbReference>
<evidence type="ECO:0000259" key="9">
    <source>
        <dbReference type="PROSITE" id="PS51384"/>
    </source>
</evidence>
<organism evidence="10">
    <name type="scientific">marine metagenome</name>
    <dbReference type="NCBI Taxonomy" id="408172"/>
    <lineage>
        <taxon>unclassified sequences</taxon>
        <taxon>metagenomes</taxon>
        <taxon>ecological metagenomes</taxon>
    </lineage>
</organism>
<keyword evidence="6" id="KW-0274">FAD</keyword>
<dbReference type="SUPFAM" id="SSF52343">
    <property type="entry name" value="Ferredoxin reductase-like, C-terminal NADP-linked domain"/>
    <property type="match status" value="1"/>
</dbReference>
<feature type="non-terminal residue" evidence="10">
    <location>
        <position position="199"/>
    </location>
</feature>
<dbReference type="EMBL" id="UINC01059807">
    <property type="protein sequence ID" value="SVB83623.1"/>
    <property type="molecule type" value="Genomic_DNA"/>
</dbReference>
<feature type="domain" description="FAD-binding FR-type" evidence="9">
    <location>
        <begin position="2"/>
        <end position="102"/>
    </location>
</feature>
<dbReference type="Gene3D" id="2.40.30.10">
    <property type="entry name" value="Translation factors"/>
    <property type="match status" value="1"/>
</dbReference>
<dbReference type="Gene3D" id="3.40.50.80">
    <property type="entry name" value="Nucleotide-binding domain of ferredoxin-NADP reductase (FNR) module"/>
    <property type="match status" value="1"/>
</dbReference>
<gene>
    <name evidence="10" type="ORF">METZ01_LOCUS236477</name>
</gene>
<proteinExistence type="inferred from homology"/>
<evidence type="ECO:0000256" key="7">
    <source>
        <dbReference type="ARBA" id="ARBA00022857"/>
    </source>
</evidence>
<dbReference type="InterPro" id="IPR017927">
    <property type="entry name" value="FAD-bd_FR_type"/>
</dbReference>
<name>A0A382HA52_9ZZZZ</name>
<dbReference type="PROSITE" id="PS51384">
    <property type="entry name" value="FAD_FR"/>
    <property type="match status" value="1"/>
</dbReference>
<sequence length="199" mass="23195">MTSINTEQVTDIHHWSDKIFSFKTTRKFVNKFNNGEFAMIGIEHQGKKLMRAYSFVSANYEDHLEFLSIKLKDGLLTSKLQKIKVGDEILVRDKSTGTLIIEDLLPGRNLYLISTGTGLAPFMSIIKDPKTYERFDKVILTHTVQYPEELAYRSDLESFNVKWDKVTHGRFVYFNTLTKAQWPREGRITNWIKNEELHS</sequence>
<dbReference type="AlphaFoldDB" id="A0A382HA52"/>
<evidence type="ECO:0000256" key="6">
    <source>
        <dbReference type="ARBA" id="ARBA00022827"/>
    </source>
</evidence>
<keyword evidence="7" id="KW-0521">NADP</keyword>
<dbReference type="InterPro" id="IPR033892">
    <property type="entry name" value="FNR_bac"/>
</dbReference>
<dbReference type="PANTHER" id="PTHR47878:SF1">
    <property type="entry name" value="FLAVODOXIN_FERREDOXIN--NADP REDUCTASE"/>
    <property type="match status" value="1"/>
</dbReference>
<keyword evidence="8" id="KW-0560">Oxidoreductase</keyword>
<dbReference type="CDD" id="cd06195">
    <property type="entry name" value="FNR1"/>
    <property type="match status" value="1"/>
</dbReference>
<dbReference type="EC" id="1.18.1.2" evidence="3"/>
<dbReference type="InterPro" id="IPR001433">
    <property type="entry name" value="OxRdtase_FAD/NAD-bd"/>
</dbReference>
<protein>
    <recommendedName>
        <fullName evidence="3">ferredoxin--NADP(+) reductase</fullName>
        <ecNumber evidence="3">1.18.1.2</ecNumber>
    </recommendedName>
</protein>
<dbReference type="GO" id="GO:0000166">
    <property type="term" value="F:nucleotide binding"/>
    <property type="evidence" value="ECO:0007669"/>
    <property type="project" value="UniProtKB-KW"/>
</dbReference>
<dbReference type="InterPro" id="IPR051930">
    <property type="entry name" value="FNR_type-1"/>
</dbReference>
<evidence type="ECO:0000256" key="8">
    <source>
        <dbReference type="ARBA" id="ARBA00023002"/>
    </source>
</evidence>
<dbReference type="GO" id="GO:0004324">
    <property type="term" value="F:ferredoxin-NADP+ reductase activity"/>
    <property type="evidence" value="ECO:0007669"/>
    <property type="project" value="UniProtKB-EC"/>
</dbReference>
<evidence type="ECO:0000256" key="1">
    <source>
        <dbReference type="ARBA" id="ARBA00001974"/>
    </source>
</evidence>
<keyword evidence="4" id="KW-0285">Flavoprotein</keyword>
<evidence type="ECO:0000256" key="2">
    <source>
        <dbReference type="ARBA" id="ARBA00008312"/>
    </source>
</evidence>
<dbReference type="SUPFAM" id="SSF63380">
    <property type="entry name" value="Riboflavin synthase domain-like"/>
    <property type="match status" value="1"/>
</dbReference>
<dbReference type="Pfam" id="PF00175">
    <property type="entry name" value="NAD_binding_1"/>
    <property type="match status" value="1"/>
</dbReference>
<dbReference type="Pfam" id="PF00970">
    <property type="entry name" value="FAD_binding_6"/>
    <property type="match status" value="1"/>
</dbReference>
<dbReference type="GO" id="GO:0034599">
    <property type="term" value="P:cellular response to oxidative stress"/>
    <property type="evidence" value="ECO:0007669"/>
    <property type="project" value="TreeGrafter"/>
</dbReference>
<accession>A0A382HA52</accession>
<evidence type="ECO:0000256" key="3">
    <source>
        <dbReference type="ARBA" id="ARBA00013223"/>
    </source>
</evidence>
<dbReference type="InterPro" id="IPR017938">
    <property type="entry name" value="Riboflavin_synthase-like_b-brl"/>
</dbReference>
<dbReference type="PANTHER" id="PTHR47878">
    <property type="entry name" value="OXIDOREDUCTASE FAD/NAD(P)-BINDING DOMAIN PROTEIN"/>
    <property type="match status" value="1"/>
</dbReference>
<evidence type="ECO:0000313" key="10">
    <source>
        <dbReference type="EMBL" id="SVB83623.1"/>
    </source>
</evidence>
<evidence type="ECO:0000256" key="5">
    <source>
        <dbReference type="ARBA" id="ARBA00022741"/>
    </source>
</evidence>
<keyword evidence="5" id="KW-0547">Nucleotide-binding</keyword>
<comment type="cofactor">
    <cofactor evidence="1">
        <name>FAD</name>
        <dbReference type="ChEBI" id="CHEBI:57692"/>
    </cofactor>
</comment>
<dbReference type="InterPro" id="IPR039261">
    <property type="entry name" value="FNR_nucleotide-bd"/>
</dbReference>
<dbReference type="InterPro" id="IPR008333">
    <property type="entry name" value="Cbr1-like_FAD-bd_dom"/>
</dbReference>